<protein>
    <recommendedName>
        <fullName evidence="1">AbiTii domain-containing protein</fullName>
    </recommendedName>
</protein>
<evidence type="ECO:0000259" key="1">
    <source>
        <dbReference type="Pfam" id="PF18864"/>
    </source>
</evidence>
<evidence type="ECO:0000313" key="2">
    <source>
        <dbReference type="EMBL" id="GGF66841.1"/>
    </source>
</evidence>
<accession>A0A917C159</accession>
<comment type="caution">
    <text evidence="2">The sequence shown here is derived from an EMBL/GenBank/DDBJ whole genome shotgun (WGS) entry which is preliminary data.</text>
</comment>
<gene>
    <name evidence="2" type="ORF">GCM10007301_28120</name>
</gene>
<reference evidence="2" key="2">
    <citation type="submission" date="2020-09" db="EMBL/GenBank/DDBJ databases">
        <authorList>
            <person name="Sun Q."/>
            <person name="Sedlacek I."/>
        </authorList>
    </citation>
    <scope>NUCLEOTIDE SEQUENCE</scope>
    <source>
        <strain evidence="2">CCM 7897</strain>
    </source>
</reference>
<dbReference type="Proteomes" id="UP000606044">
    <property type="component" value="Unassembled WGS sequence"/>
</dbReference>
<keyword evidence="3" id="KW-1185">Reference proteome</keyword>
<organism evidence="2 3">
    <name type="scientific">Azorhizobium oxalatiphilum</name>
    <dbReference type="NCBI Taxonomy" id="980631"/>
    <lineage>
        <taxon>Bacteria</taxon>
        <taxon>Pseudomonadati</taxon>
        <taxon>Pseudomonadota</taxon>
        <taxon>Alphaproteobacteria</taxon>
        <taxon>Hyphomicrobiales</taxon>
        <taxon>Xanthobacteraceae</taxon>
        <taxon>Azorhizobium</taxon>
    </lineage>
</organism>
<dbReference type="AlphaFoldDB" id="A0A917C159"/>
<proteinExistence type="predicted"/>
<dbReference type="Pfam" id="PF18864">
    <property type="entry name" value="AbiTii"/>
    <property type="match status" value="1"/>
</dbReference>
<sequence>MKLLQDIIDQAVDGNAPIGEILRRCLVLERKINNEKFKQWINWELDGYPAEEEPPSYRKFNCVNKGLFVGMTVKMANQPIPMHILSAADRKELQTVELRQPVASYASFPRDNGDAQILWAQSLVAKYQDKFFQGGDPVLNRAWQEIPGSVLVGLVEQVRTRVLRFALDINSEVGADSDIGAVTRPTIERSVVNNFYGGNNIVAEHAENFAVINATQVNEGNLEQLENALAKLGLERAAIEDMKTAMSEDAVDGKPTLGQRTLKWATDGATYVAKEGLKVGVEVAKAEVKRWLLQYTGWGA</sequence>
<dbReference type="InterPro" id="IPR041304">
    <property type="entry name" value="AbiTii"/>
</dbReference>
<name>A0A917C159_9HYPH</name>
<reference evidence="2" key="1">
    <citation type="journal article" date="2014" name="Int. J. Syst. Evol. Microbiol.">
        <title>Complete genome sequence of Corynebacterium casei LMG S-19264T (=DSM 44701T), isolated from a smear-ripened cheese.</title>
        <authorList>
            <consortium name="US DOE Joint Genome Institute (JGI-PGF)"/>
            <person name="Walter F."/>
            <person name="Albersmeier A."/>
            <person name="Kalinowski J."/>
            <person name="Ruckert C."/>
        </authorList>
    </citation>
    <scope>NUCLEOTIDE SEQUENCE</scope>
    <source>
        <strain evidence="2">CCM 7897</strain>
    </source>
</reference>
<dbReference type="EMBL" id="BMCT01000003">
    <property type="protein sequence ID" value="GGF66841.1"/>
    <property type="molecule type" value="Genomic_DNA"/>
</dbReference>
<evidence type="ECO:0000313" key="3">
    <source>
        <dbReference type="Proteomes" id="UP000606044"/>
    </source>
</evidence>
<dbReference type="RefSeq" id="WP_188579500.1">
    <property type="nucleotide sequence ID" value="NZ_BMCT01000003.1"/>
</dbReference>
<feature type="domain" description="AbiTii" evidence="1">
    <location>
        <begin position="2"/>
        <end position="182"/>
    </location>
</feature>